<evidence type="ECO:0000256" key="1">
    <source>
        <dbReference type="SAM" id="Phobius"/>
    </source>
</evidence>
<name>A0A644Z998_9ZZZZ</name>
<keyword evidence="1" id="KW-0472">Membrane</keyword>
<comment type="caution">
    <text evidence="2">The sequence shown here is derived from an EMBL/GenBank/DDBJ whole genome shotgun (WGS) entry which is preliminary data.</text>
</comment>
<protein>
    <submittedName>
        <fullName evidence="2">Uncharacterized protein</fullName>
    </submittedName>
</protein>
<organism evidence="2">
    <name type="scientific">bioreactor metagenome</name>
    <dbReference type="NCBI Taxonomy" id="1076179"/>
    <lineage>
        <taxon>unclassified sequences</taxon>
        <taxon>metagenomes</taxon>
        <taxon>ecological metagenomes</taxon>
    </lineage>
</organism>
<dbReference type="EMBL" id="VSSQ01007926">
    <property type="protein sequence ID" value="MPM37392.1"/>
    <property type="molecule type" value="Genomic_DNA"/>
</dbReference>
<keyword evidence="1" id="KW-1133">Transmembrane helix</keyword>
<feature type="transmembrane region" description="Helical" evidence="1">
    <location>
        <begin position="51"/>
        <end position="70"/>
    </location>
</feature>
<proteinExistence type="predicted"/>
<accession>A0A644Z998</accession>
<keyword evidence="1" id="KW-0812">Transmembrane</keyword>
<gene>
    <name evidence="2" type="ORF">SDC9_84006</name>
</gene>
<sequence>MIAVSLLWRFFVPLLSARYVVILLPLFTVFSCGLMNHLLAKGRSRMNHLIGVFLVIVFIICIPGFVIKMFRPMTIPSILSYQKTGELFYRELKDAIRPIILTDSKRMNQYLFYGWPQKVGLPEFQVAHSEKSLREIYEKACHNNDLILFFSEKNRLSKDFLAYAKQVYPISQEQESFFLYLDDNRDSKAFGEEIRNQSKQLDDYEVVWREDFENPQLRSSPPSDYARKFHNISLAQAESGYYLQKDRWEWPLIHNLQSGSFKITDSANDILAGKHSLRVDVDGFLTLRYLGEQLPAEEYFIYCLFRGTPRGWMAIQLLEFDEKHLAISSRSVLTFSAIFGNTRCGIGQITGLKPKTRYISLQIMCGGNVIIDDLLVMKPKMQKDNHATSQVL</sequence>
<feature type="transmembrane region" description="Helical" evidence="1">
    <location>
        <begin position="20"/>
        <end position="39"/>
    </location>
</feature>
<dbReference type="AlphaFoldDB" id="A0A644Z998"/>
<reference evidence="2" key="1">
    <citation type="submission" date="2019-08" db="EMBL/GenBank/DDBJ databases">
        <authorList>
            <person name="Kucharzyk K."/>
            <person name="Murdoch R.W."/>
            <person name="Higgins S."/>
            <person name="Loffler F."/>
        </authorList>
    </citation>
    <scope>NUCLEOTIDE SEQUENCE</scope>
</reference>
<evidence type="ECO:0000313" key="2">
    <source>
        <dbReference type="EMBL" id="MPM37392.1"/>
    </source>
</evidence>